<feature type="repeat" description="ANK" evidence="1">
    <location>
        <begin position="235"/>
        <end position="267"/>
    </location>
</feature>
<reference evidence="4" key="1">
    <citation type="submission" date="2019-06" db="EMBL/GenBank/DDBJ databases">
        <title>Draft genome sequence of the griseofulvin-producing fungus Xylaria cubensis strain G536.</title>
        <authorList>
            <person name="Mead M.E."/>
            <person name="Raja H.A."/>
            <person name="Steenwyk J.L."/>
            <person name="Knowles S.L."/>
            <person name="Oberlies N.H."/>
            <person name="Rokas A."/>
        </authorList>
    </citation>
    <scope>NUCLEOTIDE SEQUENCE [LARGE SCALE GENOMIC DNA]</scope>
    <source>
        <strain evidence="4">G536</strain>
    </source>
</reference>
<accession>A0A553I5R0</accession>
<dbReference type="InterPro" id="IPR036770">
    <property type="entry name" value="Ankyrin_rpt-contain_sf"/>
</dbReference>
<dbReference type="Gene3D" id="1.25.40.20">
    <property type="entry name" value="Ankyrin repeat-containing domain"/>
    <property type="match status" value="1"/>
</dbReference>
<keyword evidence="1" id="KW-0040">ANK repeat</keyword>
<protein>
    <submittedName>
        <fullName evidence="3">Uncharacterized protein</fullName>
    </submittedName>
</protein>
<dbReference type="PROSITE" id="PS50088">
    <property type="entry name" value="ANK_REPEAT"/>
    <property type="match status" value="1"/>
</dbReference>
<evidence type="ECO:0000256" key="1">
    <source>
        <dbReference type="PROSITE-ProRule" id="PRU00023"/>
    </source>
</evidence>
<evidence type="ECO:0000313" key="4">
    <source>
        <dbReference type="Proteomes" id="UP000319160"/>
    </source>
</evidence>
<dbReference type="SMART" id="SM00248">
    <property type="entry name" value="ANK"/>
    <property type="match status" value="2"/>
</dbReference>
<dbReference type="AlphaFoldDB" id="A0A553I5R0"/>
<keyword evidence="4" id="KW-1185">Reference proteome</keyword>
<organism evidence="3 4">
    <name type="scientific">Xylaria flabelliformis</name>
    <dbReference type="NCBI Taxonomy" id="2512241"/>
    <lineage>
        <taxon>Eukaryota</taxon>
        <taxon>Fungi</taxon>
        <taxon>Dikarya</taxon>
        <taxon>Ascomycota</taxon>
        <taxon>Pezizomycotina</taxon>
        <taxon>Sordariomycetes</taxon>
        <taxon>Xylariomycetidae</taxon>
        <taxon>Xylariales</taxon>
        <taxon>Xylariaceae</taxon>
        <taxon>Xylaria</taxon>
    </lineage>
</organism>
<comment type="caution">
    <text evidence="3">The sequence shown here is derived from an EMBL/GenBank/DDBJ whole genome shotgun (WGS) entry which is preliminary data.</text>
</comment>
<dbReference type="Proteomes" id="UP000319160">
    <property type="component" value="Unassembled WGS sequence"/>
</dbReference>
<sequence>MAPNSRNPLKATYAGVSKAKKYNTNKYQTSKAINHHDQSSHDSAPATLLPAILHEEIMLASSDVNFTPGLTKAMVALAIRLKNPNEEITASASNPATFLDSLPTEILIQISNEMAVEDQIRMAFIYPHLFMNDNRFNIFTADAYHQLNVRTYILCELPPAEWLECIRTLRHPLILDAISPESGSFSVDQVDLILNQYEKVYIDNQIDSQAFLNSVFPDRRPANVPPPSTSLDPHALKSPLHMAVEAGRGDLVQLLIQRGADVNCTFRQPAPTNTDKLLTPFQWGITFGASQIFGSLGLSRARILQVEEALLTLVHTSTITAYTADFEVTRETTQSIIGGMDRLALLLLERGETIVSNNRNSERHQISRNGVLQLILTGPFPMPQTIRFLLDHGGNFRFIDRPVMTSVTVTALPSEVIENISTALRWELETGAPELNLAISEISRLATKDTNLDILRPLANEFISRNHRLGQTQLLGYSIIAGTNAPLTREFLLTAVGNEVLDGEALRVAIRYRDRNTASRVLQSMSLRGQSIDEPLQLNEGDPNIGHWANTPLTYALAQENYFEAATLLSIGADPNQIPPNIRHRVRVVRDRINAGYINDIAFFVFRGLNIDAYPVPVLREAEWSLNYVFSRLLDDSRYPMPQYFRTKRHANLPLDHPNNDSEREDNVEDDPILKGEYP</sequence>
<name>A0A553I5R0_9PEZI</name>
<dbReference type="Pfam" id="PF00023">
    <property type="entry name" value="Ank"/>
    <property type="match status" value="1"/>
</dbReference>
<dbReference type="EMBL" id="VFLP01000015">
    <property type="protein sequence ID" value="TRX95538.1"/>
    <property type="molecule type" value="Genomic_DNA"/>
</dbReference>
<gene>
    <name evidence="3" type="ORF">FHL15_003496</name>
</gene>
<evidence type="ECO:0000313" key="3">
    <source>
        <dbReference type="EMBL" id="TRX95538.1"/>
    </source>
</evidence>
<evidence type="ECO:0000256" key="2">
    <source>
        <dbReference type="SAM" id="MobiDB-lite"/>
    </source>
</evidence>
<proteinExistence type="predicted"/>
<dbReference type="InterPro" id="IPR002110">
    <property type="entry name" value="Ankyrin_rpt"/>
</dbReference>
<dbReference type="OrthoDB" id="4764941at2759"/>
<dbReference type="PROSITE" id="PS50297">
    <property type="entry name" value="ANK_REP_REGION"/>
    <property type="match status" value="1"/>
</dbReference>
<dbReference type="SUPFAM" id="SSF48403">
    <property type="entry name" value="Ankyrin repeat"/>
    <property type="match status" value="1"/>
</dbReference>
<feature type="region of interest" description="Disordered" evidence="2">
    <location>
        <begin position="650"/>
        <end position="679"/>
    </location>
</feature>